<dbReference type="PANTHER" id="PTHR34394:SF1">
    <property type="entry name" value="SIMILAR TO RIKEN CDNA 2310022B05"/>
    <property type="match status" value="1"/>
</dbReference>
<feature type="compositionally biased region" description="Basic and acidic residues" evidence="1">
    <location>
        <begin position="868"/>
        <end position="886"/>
    </location>
</feature>
<sequence length="886" mass="99006">MALEQAAEDYFSKLNPMARRMYADMKETKSAYEDLWDSISEKEQKQILSESIITPEALLKYKESEIDSSIKEYAVKLIIDDHCSYTDEHSGPFSFKTRSQRNLSLFAKEKEAQPKQALKPKSKEAKTSDWRAKSCAARPSRAFLSDQDPASEAALGQIAAGPGAPDPHRPVLAPEPLAQFRRNQSIVPSSLCNSGLSACCAYRIGVSPPVFPLESASRPLRPSSGSIASTEGKMDFGALTRHDRTNLAVEQYRTRRCLHPTPFATSTIYSNLFKTGLDRLLFFDVSNLGGSTQVGQYFISPLDVGGISSAVFDRTGGASLFRCLGLVNCGPDNMQIALIIHGRRFLRIGVPLDDYSRPSWTALTDICPGKMWPNGPRRKPSGQKDRGWRVGAPRPESRRNRYDIRSAVLIRRRSCDESPPEKPRALRNQEELLGVCRRCWPAFPAIAQRSALLLVIKSAWRSPLEFWFFFWWGGYAGTHCVRKMVERVVVCIPPRVEDSLNLRPRGDKAEESPGPVRFSLIRARRLYCQRHKLFIPLKPIRCNFTTDKVSYHSRFGFEEATPSGLIALVAVVGLIIIISLVWFLVWFLRAPHFSTPTSGSRFIVREKPRFAARKLPADVNKYRRWSIKETPRKLSEVCSIENLVLLDLEIVFQTFPFSHLLGEDSSVGRSPRSVASSCAPRLVLFQGFGAAARLESPRPFRPSCDFMNCLPVPKIAPLFPGASSKRAQYLLRLVVSEIDLLVSAPPRALLLLRRLDGLIQSGSPTHHRRDARAATGLLFCVSGRGPRRDPLRSPPPRHRVVGRFASRSTASLLDFRLFSSRNVVIFFPRRVAPGCDRIRGHVNGGFGRDRPPLPSPGSSHGTSGRLGEAVRADSSGDRFGERLKDN</sequence>
<dbReference type="PANTHER" id="PTHR34394">
    <property type="entry name" value="SIMILAR TO RIKEN CDNA 2310022B05"/>
    <property type="match status" value="1"/>
</dbReference>
<gene>
    <name evidence="4" type="ORF">GEV33_011946</name>
</gene>
<proteinExistence type="predicted"/>
<feature type="region of interest" description="Disordered" evidence="1">
    <location>
        <begin position="109"/>
        <end position="131"/>
    </location>
</feature>
<feature type="region of interest" description="Disordered" evidence="1">
    <location>
        <begin position="371"/>
        <end position="396"/>
    </location>
</feature>
<comment type="caution">
    <text evidence="4">The sequence shown here is derived from an EMBL/GenBank/DDBJ whole genome shotgun (WGS) entry which is preliminary data.</text>
</comment>
<dbReference type="Pfam" id="PF15797">
    <property type="entry name" value="DUF4706"/>
    <property type="match status" value="1"/>
</dbReference>
<evidence type="ECO:0000256" key="1">
    <source>
        <dbReference type="SAM" id="MobiDB-lite"/>
    </source>
</evidence>
<feature type="domain" description="DUF4706" evidence="3">
    <location>
        <begin position="9"/>
        <end position="104"/>
    </location>
</feature>
<dbReference type="EMBL" id="JABDTM020027230">
    <property type="protein sequence ID" value="KAH0810842.1"/>
    <property type="molecule type" value="Genomic_DNA"/>
</dbReference>
<accession>A0A8J6HB72</accession>
<dbReference type="AlphaFoldDB" id="A0A8J6HB72"/>
<reference evidence="4" key="2">
    <citation type="submission" date="2021-08" db="EMBL/GenBank/DDBJ databases">
        <authorList>
            <person name="Eriksson T."/>
        </authorList>
    </citation>
    <scope>NUCLEOTIDE SEQUENCE</scope>
    <source>
        <strain evidence="4">Stoneville</strain>
        <tissue evidence="4">Whole head</tissue>
    </source>
</reference>
<dbReference type="Proteomes" id="UP000719412">
    <property type="component" value="Unassembled WGS sequence"/>
</dbReference>
<evidence type="ECO:0000259" key="3">
    <source>
        <dbReference type="Pfam" id="PF15797"/>
    </source>
</evidence>
<reference evidence="4" key="1">
    <citation type="journal article" date="2020" name="J Insects Food Feed">
        <title>The yellow mealworm (Tenebrio molitor) genome: a resource for the emerging insects as food and feed industry.</title>
        <authorList>
            <person name="Eriksson T."/>
            <person name="Andere A."/>
            <person name="Kelstrup H."/>
            <person name="Emery V."/>
            <person name="Picard C."/>
        </authorList>
    </citation>
    <scope>NUCLEOTIDE SEQUENCE</scope>
    <source>
        <strain evidence="4">Stoneville</strain>
        <tissue evidence="4">Whole head</tissue>
    </source>
</reference>
<feature type="transmembrane region" description="Helical" evidence="2">
    <location>
        <begin position="565"/>
        <end position="588"/>
    </location>
</feature>
<feature type="compositionally biased region" description="Basic and acidic residues" evidence="1">
    <location>
        <begin position="121"/>
        <end position="131"/>
    </location>
</feature>
<keyword evidence="2" id="KW-0472">Membrane</keyword>
<keyword evidence="5" id="KW-1185">Reference proteome</keyword>
<keyword evidence="2" id="KW-1133">Transmembrane helix</keyword>
<evidence type="ECO:0000313" key="4">
    <source>
        <dbReference type="EMBL" id="KAH0810842.1"/>
    </source>
</evidence>
<keyword evidence="2" id="KW-0812">Transmembrane</keyword>
<protein>
    <recommendedName>
        <fullName evidence="3">DUF4706 domain-containing protein</fullName>
    </recommendedName>
</protein>
<evidence type="ECO:0000313" key="5">
    <source>
        <dbReference type="Proteomes" id="UP000719412"/>
    </source>
</evidence>
<feature type="region of interest" description="Disordered" evidence="1">
    <location>
        <begin position="842"/>
        <end position="886"/>
    </location>
</feature>
<name>A0A8J6HB72_TENMO</name>
<dbReference type="InterPro" id="IPR031600">
    <property type="entry name" value="DUF4706"/>
</dbReference>
<evidence type="ECO:0000256" key="2">
    <source>
        <dbReference type="SAM" id="Phobius"/>
    </source>
</evidence>
<organism evidence="4 5">
    <name type="scientific">Tenebrio molitor</name>
    <name type="common">Yellow mealworm beetle</name>
    <dbReference type="NCBI Taxonomy" id="7067"/>
    <lineage>
        <taxon>Eukaryota</taxon>
        <taxon>Metazoa</taxon>
        <taxon>Ecdysozoa</taxon>
        <taxon>Arthropoda</taxon>
        <taxon>Hexapoda</taxon>
        <taxon>Insecta</taxon>
        <taxon>Pterygota</taxon>
        <taxon>Neoptera</taxon>
        <taxon>Endopterygota</taxon>
        <taxon>Coleoptera</taxon>
        <taxon>Polyphaga</taxon>
        <taxon>Cucujiformia</taxon>
        <taxon>Tenebrionidae</taxon>
        <taxon>Tenebrio</taxon>
    </lineage>
</organism>